<sequence length="154" mass="17312">MAAFRLLIFDFGLRRTGVAVGQSITGTASPLAPLPMRDGQPDWTQVEKLLAEWRPDGVLVGLPLNMDGSPSEMSRRADKFRKRLHGRFGLPALAWDERLTSQEIKQQAREHGITDFGTHSVDSEAACLIFHSWFEALPEPEDWRSHHQTLPPAE</sequence>
<dbReference type="EMBL" id="SRMF01000014">
    <property type="protein sequence ID" value="TGG90329.1"/>
    <property type="molecule type" value="Genomic_DNA"/>
</dbReference>
<dbReference type="InterPro" id="IPR006641">
    <property type="entry name" value="YqgF/RNaseH-like_dom"/>
</dbReference>
<evidence type="ECO:0000313" key="7">
    <source>
        <dbReference type="EMBL" id="TGG90329.1"/>
    </source>
</evidence>
<dbReference type="InterPro" id="IPR005227">
    <property type="entry name" value="YqgF"/>
</dbReference>
<evidence type="ECO:0000256" key="5">
    <source>
        <dbReference type="HAMAP-Rule" id="MF_00651"/>
    </source>
</evidence>
<reference evidence="7 8" key="1">
    <citation type="submission" date="2019-04" db="EMBL/GenBank/DDBJ databases">
        <title>Natronospirillum operosus gen. nov., sp. nov., a haloalkaliphilic satellite isolated from decaying biomass of laboratory culture of cyanobacterium Geitlerinema sp. and proposal of Natronospirillaceae fam. nov. and Saccharospirillaceae fam. nov.</title>
        <authorList>
            <person name="Kevbrin V."/>
            <person name="Boltyanskaya Y."/>
            <person name="Koziaeva V."/>
            <person name="Grouzdev D.S."/>
            <person name="Park M."/>
            <person name="Cho J."/>
        </authorList>
    </citation>
    <scope>NUCLEOTIDE SEQUENCE [LARGE SCALE GENOMIC DNA]</scope>
    <source>
        <strain evidence="7 8">G-116</strain>
    </source>
</reference>
<dbReference type="Gene3D" id="3.30.420.140">
    <property type="entry name" value="YqgF/RNase H-like domain"/>
    <property type="match status" value="1"/>
</dbReference>
<keyword evidence="2 5" id="KW-0690">Ribosome biogenesis</keyword>
<dbReference type="CDD" id="cd16964">
    <property type="entry name" value="YqgF"/>
    <property type="match status" value="1"/>
</dbReference>
<dbReference type="PANTHER" id="PTHR33317">
    <property type="entry name" value="POLYNUCLEOTIDYL TRANSFERASE, RIBONUCLEASE H-LIKE SUPERFAMILY PROTEIN"/>
    <property type="match status" value="1"/>
</dbReference>
<dbReference type="SUPFAM" id="SSF53098">
    <property type="entry name" value="Ribonuclease H-like"/>
    <property type="match status" value="1"/>
</dbReference>
<keyword evidence="8" id="KW-1185">Reference proteome</keyword>
<dbReference type="HAMAP" id="MF_00651">
    <property type="entry name" value="Nuclease_YqgF"/>
    <property type="match status" value="1"/>
</dbReference>
<gene>
    <name evidence="7" type="primary">ruvX</name>
    <name evidence="7" type="ORF">E4656_18880</name>
</gene>
<dbReference type="EC" id="3.1.-.-" evidence="5"/>
<dbReference type="Pfam" id="PF03652">
    <property type="entry name" value="RuvX"/>
    <property type="match status" value="1"/>
</dbReference>
<evidence type="ECO:0000313" key="8">
    <source>
        <dbReference type="Proteomes" id="UP000297475"/>
    </source>
</evidence>
<dbReference type="AlphaFoldDB" id="A0A4Z0W733"/>
<protein>
    <recommendedName>
        <fullName evidence="5">Putative pre-16S rRNA nuclease</fullName>
        <ecNumber evidence="5">3.1.-.-</ecNumber>
    </recommendedName>
</protein>
<feature type="domain" description="YqgF/RNase H-like" evidence="6">
    <location>
        <begin position="4"/>
        <end position="104"/>
    </location>
</feature>
<evidence type="ECO:0000259" key="6">
    <source>
        <dbReference type="SMART" id="SM00732"/>
    </source>
</evidence>
<evidence type="ECO:0000256" key="4">
    <source>
        <dbReference type="ARBA" id="ARBA00022801"/>
    </source>
</evidence>
<dbReference type="Proteomes" id="UP000297475">
    <property type="component" value="Unassembled WGS sequence"/>
</dbReference>
<evidence type="ECO:0000256" key="3">
    <source>
        <dbReference type="ARBA" id="ARBA00022722"/>
    </source>
</evidence>
<dbReference type="RefSeq" id="WP_135484887.1">
    <property type="nucleotide sequence ID" value="NZ_SRMF01000014.1"/>
</dbReference>
<comment type="caution">
    <text evidence="7">The sequence shown here is derived from an EMBL/GenBank/DDBJ whole genome shotgun (WGS) entry which is preliminary data.</text>
</comment>
<dbReference type="GO" id="GO:0000967">
    <property type="term" value="P:rRNA 5'-end processing"/>
    <property type="evidence" value="ECO:0007669"/>
    <property type="project" value="UniProtKB-UniRule"/>
</dbReference>
<evidence type="ECO:0000256" key="1">
    <source>
        <dbReference type="ARBA" id="ARBA00022490"/>
    </source>
</evidence>
<dbReference type="GO" id="GO:0004518">
    <property type="term" value="F:nuclease activity"/>
    <property type="evidence" value="ECO:0007669"/>
    <property type="project" value="UniProtKB-KW"/>
</dbReference>
<comment type="similarity">
    <text evidence="5">Belongs to the YqgF HJR family.</text>
</comment>
<dbReference type="GO" id="GO:0005829">
    <property type="term" value="C:cytosol"/>
    <property type="evidence" value="ECO:0007669"/>
    <property type="project" value="TreeGrafter"/>
</dbReference>
<keyword evidence="4 5" id="KW-0378">Hydrolase</keyword>
<evidence type="ECO:0000256" key="2">
    <source>
        <dbReference type="ARBA" id="ARBA00022517"/>
    </source>
</evidence>
<dbReference type="SMART" id="SM00732">
    <property type="entry name" value="YqgFc"/>
    <property type="match status" value="1"/>
</dbReference>
<keyword evidence="1 5" id="KW-0963">Cytoplasm</keyword>
<comment type="subcellular location">
    <subcellularLocation>
        <location evidence="5">Cytoplasm</location>
    </subcellularLocation>
</comment>
<proteinExistence type="inferred from homology"/>
<accession>A0A4Z0W733</accession>
<dbReference type="InterPro" id="IPR037027">
    <property type="entry name" value="YqgF/RNaseH-like_dom_sf"/>
</dbReference>
<dbReference type="OrthoDB" id="9796140at2"/>
<dbReference type="GO" id="GO:0016788">
    <property type="term" value="F:hydrolase activity, acting on ester bonds"/>
    <property type="evidence" value="ECO:0007669"/>
    <property type="project" value="UniProtKB-UniRule"/>
</dbReference>
<keyword evidence="3 5" id="KW-0540">Nuclease</keyword>
<comment type="function">
    <text evidence="5">Could be a nuclease involved in processing of the 5'-end of pre-16S rRNA.</text>
</comment>
<dbReference type="InterPro" id="IPR012337">
    <property type="entry name" value="RNaseH-like_sf"/>
</dbReference>
<dbReference type="NCBIfam" id="TIGR00250">
    <property type="entry name" value="RNAse_H_YqgF"/>
    <property type="match status" value="1"/>
</dbReference>
<dbReference type="PANTHER" id="PTHR33317:SF4">
    <property type="entry name" value="POLYNUCLEOTIDYL TRANSFERASE, RIBONUCLEASE H-LIKE SUPERFAMILY PROTEIN"/>
    <property type="match status" value="1"/>
</dbReference>
<organism evidence="7 8">
    <name type="scientific">Natronospirillum operosum</name>
    <dbReference type="NCBI Taxonomy" id="2759953"/>
    <lineage>
        <taxon>Bacteria</taxon>
        <taxon>Pseudomonadati</taxon>
        <taxon>Pseudomonadota</taxon>
        <taxon>Gammaproteobacteria</taxon>
        <taxon>Oceanospirillales</taxon>
        <taxon>Natronospirillaceae</taxon>
        <taxon>Natronospirillum</taxon>
    </lineage>
</organism>
<name>A0A4Z0W733_9GAMM</name>